<feature type="domain" description="AAA+ ATPase" evidence="10">
    <location>
        <begin position="96"/>
        <end position="420"/>
    </location>
</feature>
<evidence type="ECO:0000256" key="9">
    <source>
        <dbReference type="HAMAP-Rule" id="MF_00306"/>
    </source>
</evidence>
<keyword evidence="2 9" id="KW-0963">Cytoplasm</keyword>
<protein>
    <recommendedName>
        <fullName evidence="9">Signal recognition particle 54 kDa protein</fullName>
        <shortName evidence="9">SRP54</shortName>
        <ecNumber evidence="9">3.6.5.4</ecNumber>
    </recommendedName>
</protein>
<evidence type="ECO:0000256" key="6">
    <source>
        <dbReference type="ARBA" id="ARBA00023134"/>
    </source>
</evidence>
<comment type="catalytic activity">
    <reaction evidence="9">
        <text>GTP + H2O = GDP + phosphate + H(+)</text>
        <dbReference type="Rhea" id="RHEA:19669"/>
        <dbReference type="ChEBI" id="CHEBI:15377"/>
        <dbReference type="ChEBI" id="CHEBI:15378"/>
        <dbReference type="ChEBI" id="CHEBI:37565"/>
        <dbReference type="ChEBI" id="CHEBI:43474"/>
        <dbReference type="ChEBI" id="CHEBI:58189"/>
        <dbReference type="EC" id="3.6.5.4"/>
    </reaction>
</comment>
<dbReference type="KEGG" id="hara:AArcS_0272"/>
<keyword evidence="8 9" id="KW-0687">Ribonucleoprotein</keyword>
<dbReference type="InterPro" id="IPR013822">
    <property type="entry name" value="Signal_recog_particl_SRP54_hlx"/>
</dbReference>
<organism evidence="13 14">
    <name type="scientific">Natranaeroarchaeum sulfidigenes</name>
    <dbReference type="NCBI Taxonomy" id="2784880"/>
    <lineage>
        <taxon>Archaea</taxon>
        <taxon>Methanobacteriati</taxon>
        <taxon>Methanobacteriota</taxon>
        <taxon>Stenosarchaea group</taxon>
        <taxon>Halobacteria</taxon>
        <taxon>Halobacteriales</taxon>
        <taxon>Natronoarchaeaceae</taxon>
        <taxon>Natranaeroarchaeum</taxon>
    </lineage>
</organism>
<proteinExistence type="inferred from homology"/>
<dbReference type="InterPro" id="IPR003593">
    <property type="entry name" value="AAA+_ATPase"/>
</dbReference>
<comment type="subunit">
    <text evidence="9">Part of the signal recognition particle protein translocation system, which is composed of SRP and FtsY. Archaeal SRP consists of a 7S RNA molecule of 300 nucleotides and two protein subunits: SRP54 and SRP19.</text>
</comment>
<evidence type="ECO:0000259" key="10">
    <source>
        <dbReference type="SMART" id="SM00382"/>
    </source>
</evidence>
<dbReference type="SUPFAM" id="SSF47364">
    <property type="entry name" value="Domain of the SRP/SRP receptor G-proteins"/>
    <property type="match status" value="1"/>
</dbReference>
<dbReference type="EMBL" id="CP064786">
    <property type="protein sequence ID" value="QSG01507.1"/>
    <property type="molecule type" value="Genomic_DNA"/>
</dbReference>
<dbReference type="SUPFAM" id="SSF52540">
    <property type="entry name" value="P-loop containing nucleoside triphosphate hydrolases"/>
    <property type="match status" value="1"/>
</dbReference>
<dbReference type="Pfam" id="PF02978">
    <property type="entry name" value="SRP_SPB"/>
    <property type="match status" value="1"/>
</dbReference>
<dbReference type="RefSeq" id="WP_238478631.1">
    <property type="nucleotide sequence ID" value="NZ_CP064786.1"/>
</dbReference>
<dbReference type="InterPro" id="IPR004125">
    <property type="entry name" value="Signal_recog_particle_SRP54_M"/>
</dbReference>
<dbReference type="SMART" id="SM00963">
    <property type="entry name" value="SRP54_N"/>
    <property type="match status" value="1"/>
</dbReference>
<dbReference type="GO" id="GO:0005525">
    <property type="term" value="F:GTP binding"/>
    <property type="evidence" value="ECO:0007669"/>
    <property type="project" value="UniProtKB-UniRule"/>
</dbReference>
<dbReference type="EC" id="3.6.5.4" evidence="9"/>
<feature type="domain" description="SRP54-type proteins GTP-binding" evidence="11">
    <location>
        <begin position="97"/>
        <end position="290"/>
    </location>
</feature>
<comment type="subcellular location">
    <subcellularLocation>
        <location evidence="9">Cytoplasm</location>
    </subcellularLocation>
    <text evidence="9">The SRP-RNC complex is targeted to the cytoplasmic membrane.</text>
</comment>
<comment type="domain">
    <text evidence="9">Composed of three domains: the N-terminal N domain, which is responsible for interactions with the ribosome, the central G domain, which binds GTP, and the C-terminal M domain, which binds the RNA and the signal sequence of the RNC.</text>
</comment>
<feature type="binding site" evidence="9">
    <location>
        <begin position="242"/>
        <end position="245"/>
    </location>
    <ligand>
        <name>GTP</name>
        <dbReference type="ChEBI" id="CHEBI:37565"/>
    </ligand>
</feature>
<dbReference type="Gene3D" id="1.20.120.140">
    <property type="entry name" value="Signal recognition particle SRP54, nucleotide-binding domain"/>
    <property type="match status" value="1"/>
</dbReference>
<dbReference type="Pfam" id="PF00448">
    <property type="entry name" value="SRP54"/>
    <property type="match status" value="1"/>
</dbReference>
<dbReference type="InterPro" id="IPR036891">
    <property type="entry name" value="Signal_recog_part_SRP54_M_sf"/>
</dbReference>
<name>A0A897MLL6_9EURY</name>
<keyword evidence="3 9" id="KW-0547">Nucleotide-binding</keyword>
<evidence type="ECO:0000256" key="2">
    <source>
        <dbReference type="ARBA" id="ARBA00022490"/>
    </source>
</evidence>
<gene>
    <name evidence="13" type="primary">ffh</name>
    <name evidence="9" type="synonym">srp54</name>
    <name evidence="13" type="ORF">AArcS_0272</name>
</gene>
<dbReference type="GO" id="GO:0008312">
    <property type="term" value="F:7S RNA binding"/>
    <property type="evidence" value="ECO:0007669"/>
    <property type="project" value="UniProtKB-UniRule"/>
</dbReference>
<comment type="similarity">
    <text evidence="1 9">Belongs to the GTP-binding SRP family. SRP54 subfamily.</text>
</comment>
<dbReference type="CDD" id="cd17875">
    <property type="entry name" value="SRP54_G"/>
    <property type="match status" value="1"/>
</dbReference>
<dbReference type="PANTHER" id="PTHR11564:SF5">
    <property type="entry name" value="SIGNAL RECOGNITION PARTICLE SUBUNIT SRP54"/>
    <property type="match status" value="1"/>
</dbReference>
<dbReference type="GeneID" id="70683658"/>
<dbReference type="Gene3D" id="1.10.260.30">
    <property type="entry name" value="Signal recognition particle, SRP54 subunit, M-domain"/>
    <property type="match status" value="1"/>
</dbReference>
<dbReference type="InterPro" id="IPR000897">
    <property type="entry name" value="SRP54_GTPase_dom"/>
</dbReference>
<feature type="binding site" evidence="9">
    <location>
        <begin position="104"/>
        <end position="111"/>
    </location>
    <ligand>
        <name>GTP</name>
        <dbReference type="ChEBI" id="CHEBI:37565"/>
    </ligand>
</feature>
<dbReference type="InterPro" id="IPR022941">
    <property type="entry name" value="SRP54"/>
</dbReference>
<dbReference type="InterPro" id="IPR027417">
    <property type="entry name" value="P-loop_NTPase"/>
</dbReference>
<dbReference type="PANTHER" id="PTHR11564">
    <property type="entry name" value="SIGNAL RECOGNITION PARTICLE 54K PROTEIN SRP54"/>
    <property type="match status" value="1"/>
</dbReference>
<evidence type="ECO:0000256" key="3">
    <source>
        <dbReference type="ARBA" id="ARBA00022741"/>
    </source>
</evidence>
<dbReference type="InterPro" id="IPR036225">
    <property type="entry name" value="SRP/SRP_N"/>
</dbReference>
<evidence type="ECO:0000256" key="5">
    <source>
        <dbReference type="ARBA" id="ARBA00022884"/>
    </source>
</evidence>
<dbReference type="SMART" id="SM00962">
    <property type="entry name" value="SRP54"/>
    <property type="match status" value="1"/>
</dbReference>
<dbReference type="Gene3D" id="3.40.50.300">
    <property type="entry name" value="P-loop containing nucleotide triphosphate hydrolases"/>
    <property type="match status" value="1"/>
</dbReference>
<dbReference type="GO" id="GO:0048500">
    <property type="term" value="C:signal recognition particle"/>
    <property type="evidence" value="ECO:0007669"/>
    <property type="project" value="UniProtKB-UniRule"/>
</dbReference>
<keyword evidence="4 9" id="KW-0378">Hydrolase</keyword>
<dbReference type="AlphaFoldDB" id="A0A897MLL6"/>
<dbReference type="GO" id="GO:0003924">
    <property type="term" value="F:GTPase activity"/>
    <property type="evidence" value="ECO:0007669"/>
    <property type="project" value="UniProtKB-UniRule"/>
</dbReference>
<dbReference type="Proteomes" id="UP000663586">
    <property type="component" value="Chromosome"/>
</dbReference>
<keyword evidence="14" id="KW-1185">Reference proteome</keyword>
<dbReference type="HAMAP" id="MF_00306">
    <property type="entry name" value="SRP54"/>
    <property type="match status" value="1"/>
</dbReference>
<keyword evidence="5 9" id="KW-0694">RNA-binding</keyword>
<evidence type="ECO:0000256" key="1">
    <source>
        <dbReference type="ARBA" id="ARBA00005450"/>
    </source>
</evidence>
<feature type="domain" description="Signal recognition particle SRP54 helical bundle" evidence="12">
    <location>
        <begin position="2"/>
        <end position="87"/>
    </location>
</feature>
<evidence type="ECO:0000256" key="8">
    <source>
        <dbReference type="ARBA" id="ARBA00023274"/>
    </source>
</evidence>
<accession>A0A897MLL6</accession>
<keyword evidence="6 9" id="KW-0342">GTP-binding</keyword>
<evidence type="ECO:0000313" key="13">
    <source>
        <dbReference type="EMBL" id="QSG01507.1"/>
    </source>
</evidence>
<evidence type="ECO:0000259" key="12">
    <source>
        <dbReference type="SMART" id="SM00963"/>
    </source>
</evidence>
<dbReference type="SUPFAM" id="SSF47446">
    <property type="entry name" value="Signal peptide-binding domain"/>
    <property type="match status" value="1"/>
</dbReference>
<dbReference type="GO" id="GO:0006614">
    <property type="term" value="P:SRP-dependent cotranslational protein targeting to membrane"/>
    <property type="evidence" value="ECO:0007669"/>
    <property type="project" value="InterPro"/>
</dbReference>
<dbReference type="Pfam" id="PF02881">
    <property type="entry name" value="SRP54_N"/>
    <property type="match status" value="1"/>
</dbReference>
<feature type="binding site" evidence="9">
    <location>
        <begin position="184"/>
        <end position="188"/>
    </location>
    <ligand>
        <name>GTP</name>
        <dbReference type="ChEBI" id="CHEBI:37565"/>
    </ligand>
</feature>
<comment type="function">
    <text evidence="9">Involved in targeting and insertion of nascent membrane proteins into the cytoplasmic membrane. Binds to the hydrophobic signal sequence of the ribosome-nascent chain (RNC) as it emerges from the ribosomes. The SRP-RNC complex is then targeted to the cytoplasmic membrane where it interacts with the SRP receptor FtsY.</text>
</comment>
<dbReference type="InterPro" id="IPR042101">
    <property type="entry name" value="SRP54_N_sf"/>
</dbReference>
<reference evidence="13" key="1">
    <citation type="submission" date="2020-11" db="EMBL/GenBank/DDBJ databases">
        <title>Carbohydrate-dependent, anaerobic sulfur respiration: A novel catabolism in halophilic archaea.</title>
        <authorList>
            <person name="Sorokin D.Y."/>
            <person name="Messina E."/>
            <person name="Smedile F."/>
            <person name="La Cono V."/>
            <person name="Hallsworth J.E."/>
            <person name="Yakimov M.M."/>
        </authorList>
    </citation>
    <scope>NUCLEOTIDE SEQUENCE</scope>
    <source>
        <strain evidence="13">AArc-S</strain>
    </source>
</reference>
<evidence type="ECO:0000256" key="4">
    <source>
        <dbReference type="ARBA" id="ARBA00022801"/>
    </source>
</evidence>
<keyword evidence="7 9" id="KW-0733">Signal recognition particle</keyword>
<evidence type="ECO:0000256" key="7">
    <source>
        <dbReference type="ARBA" id="ARBA00023135"/>
    </source>
</evidence>
<dbReference type="SMART" id="SM00382">
    <property type="entry name" value="AAA"/>
    <property type="match status" value="1"/>
</dbReference>
<sequence>MVLDDLGTSLRGTLDKLQGKTRITEEDVEDVVREIQRSLIQADVDISLVQDLSDSIETRALDEDPPAGTSARDHVLKIVYEEMVALVGESTELPLEEQTIMLAGLQGSGKTTSAAKMAWWFSKKGLRPAVIQTDTFRPGAYDQAKQMAGRAEVEFYGDPDVDDPVQIAREGLEATSDADVHIVDTAGRHALEDDLIDEIEQIEEVVDPDRNLLVLDAAIGQGAKEQAQQFDESIGIDGVMITKLDGTAKGGGALTAVDQTDSSIAFLGTGEEVGDVERFEPSGFISRLLGMGDLKQLAERVERAMEETGLEDDDWDPEDMLQGSFTLKDMQKQMEAMNNMGPLDQVMDMIPGMGGGMMDQLPDDAMDVTQDRMRDFDVVMDSMTEAELEHPRAIGASQIERIARGSGKPEERVRELLQQHKMMEQTIKQFQGMGDGDMQRMMKKMQQQGGGGGMGGLGGDGGPF</sequence>
<evidence type="ECO:0000313" key="14">
    <source>
        <dbReference type="Proteomes" id="UP000663586"/>
    </source>
</evidence>
<evidence type="ECO:0000259" key="11">
    <source>
        <dbReference type="SMART" id="SM00962"/>
    </source>
</evidence>